<protein>
    <submittedName>
        <fullName evidence="2">Right-handed parallel beta-helix repeat-containing protein</fullName>
    </submittedName>
</protein>
<dbReference type="InterPro" id="IPR039448">
    <property type="entry name" value="Beta_helix"/>
</dbReference>
<dbReference type="SUPFAM" id="SSF51126">
    <property type="entry name" value="Pectin lyase-like"/>
    <property type="match status" value="1"/>
</dbReference>
<dbReference type="AlphaFoldDB" id="A0A831QP92"/>
<dbReference type="InterPro" id="IPR012334">
    <property type="entry name" value="Pectin_lyas_fold"/>
</dbReference>
<dbReference type="Proteomes" id="UP000886191">
    <property type="component" value="Unassembled WGS sequence"/>
</dbReference>
<gene>
    <name evidence="2" type="ORF">ENH87_14975</name>
</gene>
<dbReference type="Gene3D" id="2.160.20.10">
    <property type="entry name" value="Single-stranded right-handed beta-helix, Pectin lyase-like"/>
    <property type="match status" value="1"/>
</dbReference>
<accession>A0A831QP92</accession>
<dbReference type="Pfam" id="PF13229">
    <property type="entry name" value="Beta_helix"/>
    <property type="match status" value="1"/>
</dbReference>
<proteinExistence type="predicted"/>
<organism evidence="2">
    <name type="scientific">Pricia antarctica</name>
    <dbReference type="NCBI Taxonomy" id="641691"/>
    <lineage>
        <taxon>Bacteria</taxon>
        <taxon>Pseudomonadati</taxon>
        <taxon>Bacteroidota</taxon>
        <taxon>Flavobacteriia</taxon>
        <taxon>Flavobacteriales</taxon>
        <taxon>Flavobacteriaceae</taxon>
        <taxon>Pricia</taxon>
    </lineage>
</organism>
<evidence type="ECO:0000259" key="1">
    <source>
        <dbReference type="Pfam" id="PF13229"/>
    </source>
</evidence>
<name>A0A831QP92_9FLAO</name>
<reference evidence="2" key="1">
    <citation type="journal article" date="2020" name="mSystems">
        <title>Genome- and Community-Level Interaction Insights into Carbon Utilization and Element Cycling Functions of Hydrothermarchaeota in Hydrothermal Sediment.</title>
        <authorList>
            <person name="Zhou Z."/>
            <person name="Liu Y."/>
            <person name="Xu W."/>
            <person name="Pan J."/>
            <person name="Luo Z.H."/>
            <person name="Li M."/>
        </authorList>
    </citation>
    <scope>NUCLEOTIDE SEQUENCE [LARGE SCALE GENOMIC DNA]</scope>
    <source>
        <strain evidence="2">HyVt-345</strain>
    </source>
</reference>
<dbReference type="EMBL" id="DRGL01000053">
    <property type="protein sequence ID" value="HEA22205.1"/>
    <property type="molecule type" value="Genomic_DNA"/>
</dbReference>
<evidence type="ECO:0000313" key="2">
    <source>
        <dbReference type="EMBL" id="HEA22205.1"/>
    </source>
</evidence>
<feature type="domain" description="Right handed beta helix" evidence="1">
    <location>
        <begin position="129"/>
        <end position="282"/>
    </location>
</feature>
<comment type="caution">
    <text evidence="2">The sequence shown here is derived from an EMBL/GenBank/DDBJ whole genome shotgun (WGS) entry which is preliminary data.</text>
</comment>
<dbReference type="InterPro" id="IPR011050">
    <property type="entry name" value="Pectin_lyase_fold/virulence"/>
</dbReference>
<sequence>MSLNVKFLVICVIFNFISTIKLHSQSIKVSTFGFQDPTTALHRALLSKKDTIIIDYQTKPWLIGPMIFKNIKNKVIILEKGVELKAKNGAFKNSNDALLMFLYCQNIKILGNGGQISMNKEEYREGEWRHGISLRASENIVVKDLTVRDTGGDGIYIAGAKDKLYSENIIINNIKSLNNKRQGITIISAKGVLIENSLFAETKGIQPAAGIDIEPNNKHNIVSDIRIINCVIRDNFGPGIVIGLRKLEKESAKISILVENCIISSNHSLDNPKAGAEIIFGANKESPVTGIVIFRECLIKNSNWGVVYSRKRSDAYTVLFDNCMVRSLSANGKSPAIYLEVPDYYKEFGALGGYHFNNFYIENMQSVPFVIIRGSKLGTLKKIENITGNVTILGIQNNLFEYINYNSAANVNINLNAIYKVDLEQ</sequence>
<dbReference type="SMART" id="SM00710">
    <property type="entry name" value="PbH1"/>
    <property type="match status" value="6"/>
</dbReference>
<dbReference type="InterPro" id="IPR006626">
    <property type="entry name" value="PbH1"/>
</dbReference>